<dbReference type="Gene3D" id="3.30.420.10">
    <property type="entry name" value="Ribonuclease H-like superfamily/Ribonuclease H"/>
    <property type="match status" value="1"/>
</dbReference>
<dbReference type="PANTHER" id="PTHR30231:SF41">
    <property type="entry name" value="DNA POLYMERASE III SUBUNIT EPSILON"/>
    <property type="match status" value="1"/>
</dbReference>
<comment type="caution">
    <text evidence="3">The sequence shown here is derived from an EMBL/GenBank/DDBJ whole genome shotgun (WGS) entry which is preliminary data.</text>
</comment>
<feature type="domain" description="Exonuclease" evidence="2">
    <location>
        <begin position="58"/>
        <end position="227"/>
    </location>
</feature>
<keyword evidence="1 3" id="KW-0540">Nuclease</keyword>
<dbReference type="NCBIfam" id="TIGR00573">
    <property type="entry name" value="dnaq"/>
    <property type="match status" value="1"/>
</dbReference>
<dbReference type="InterPro" id="IPR006054">
    <property type="entry name" value="DnaQ"/>
</dbReference>
<dbReference type="SUPFAM" id="SSF53098">
    <property type="entry name" value="Ribonuclease H-like"/>
    <property type="match status" value="1"/>
</dbReference>
<keyword evidence="1 3" id="KW-0269">Exonuclease</keyword>
<dbReference type="PANTHER" id="PTHR30231">
    <property type="entry name" value="DNA POLYMERASE III SUBUNIT EPSILON"/>
    <property type="match status" value="1"/>
</dbReference>
<protein>
    <submittedName>
        <fullName evidence="3">Exonuclease domain-containing protein</fullName>
    </submittedName>
</protein>
<evidence type="ECO:0000259" key="2">
    <source>
        <dbReference type="SMART" id="SM00479"/>
    </source>
</evidence>
<dbReference type="EMBL" id="JBHLVO010000033">
    <property type="protein sequence ID" value="MFC0274317.1"/>
    <property type="molecule type" value="Genomic_DNA"/>
</dbReference>
<dbReference type="SMART" id="SM00479">
    <property type="entry name" value="EXOIII"/>
    <property type="match status" value="1"/>
</dbReference>
<dbReference type="Proteomes" id="UP001589854">
    <property type="component" value="Unassembled WGS sequence"/>
</dbReference>
<dbReference type="GO" id="GO:0004527">
    <property type="term" value="F:exonuclease activity"/>
    <property type="evidence" value="ECO:0007669"/>
    <property type="project" value="UniProtKB-KW"/>
</dbReference>
<reference evidence="3 4" key="1">
    <citation type="submission" date="2024-09" db="EMBL/GenBank/DDBJ databases">
        <authorList>
            <person name="Sun Q."/>
            <person name="Mori K."/>
        </authorList>
    </citation>
    <scope>NUCLEOTIDE SEQUENCE [LARGE SCALE GENOMIC DNA]</scope>
    <source>
        <strain evidence="3 4">CCM 7228</strain>
    </source>
</reference>
<dbReference type="InterPro" id="IPR013520">
    <property type="entry name" value="Ribonucl_H"/>
</dbReference>
<gene>
    <name evidence="3" type="ORF">ACFFIX_23500</name>
</gene>
<dbReference type="CDD" id="cd06127">
    <property type="entry name" value="DEDDh"/>
    <property type="match status" value="1"/>
</dbReference>
<dbReference type="InterPro" id="IPR036397">
    <property type="entry name" value="RNaseH_sf"/>
</dbReference>
<proteinExistence type="predicted"/>
<sequence>MGFEPIIHFMKEMHGKMNLNLGGTFQGSQSMQQVAYLRQLQRDMKKEETLLIPLNELDIVVFDIETTGFYPGQGDTILSIGAVKVSGGSIKEEDVFYSLVRYENPLTSEIQKLTGIDEMQLRDAPLLADVLIDFFKFVRELPLVAHHATHEKNFLQHASWKLFKAPFKHRIIDTSFLYRIADPSMEHVTLEDCCEHNQIQVKDRHHALGDAKLAAKLWCIYIPIIQKLGCETLRDLYERLAKV</sequence>
<dbReference type="RefSeq" id="WP_378938436.1">
    <property type="nucleotide sequence ID" value="NZ_JBHLVO010000033.1"/>
</dbReference>
<evidence type="ECO:0000256" key="1">
    <source>
        <dbReference type="ARBA" id="ARBA00022839"/>
    </source>
</evidence>
<dbReference type="InterPro" id="IPR012337">
    <property type="entry name" value="RNaseH-like_sf"/>
</dbReference>
<dbReference type="Pfam" id="PF00929">
    <property type="entry name" value="RNase_T"/>
    <property type="match status" value="1"/>
</dbReference>
<organism evidence="3 4">
    <name type="scientific">Metabacillus herbersteinensis</name>
    <dbReference type="NCBI Taxonomy" id="283816"/>
    <lineage>
        <taxon>Bacteria</taxon>
        <taxon>Bacillati</taxon>
        <taxon>Bacillota</taxon>
        <taxon>Bacilli</taxon>
        <taxon>Bacillales</taxon>
        <taxon>Bacillaceae</taxon>
        <taxon>Metabacillus</taxon>
    </lineage>
</organism>
<evidence type="ECO:0000313" key="4">
    <source>
        <dbReference type="Proteomes" id="UP001589854"/>
    </source>
</evidence>
<keyword evidence="1 3" id="KW-0378">Hydrolase</keyword>
<evidence type="ECO:0000313" key="3">
    <source>
        <dbReference type="EMBL" id="MFC0274317.1"/>
    </source>
</evidence>
<name>A0ABV6GN46_9BACI</name>
<accession>A0ABV6GN46</accession>
<keyword evidence="4" id="KW-1185">Reference proteome</keyword>
<dbReference type="NCBIfam" id="NF005836">
    <property type="entry name" value="PRK07740.1"/>
    <property type="match status" value="1"/>
</dbReference>